<evidence type="ECO:0000313" key="4">
    <source>
        <dbReference type="Proteomes" id="UP000027093"/>
    </source>
</evidence>
<dbReference type="STRING" id="926571.NVIE_0887"/>
<reference evidence="3 4" key="1">
    <citation type="journal article" date="2014" name="Int. J. Syst. Evol. Microbiol.">
        <title>Nitrososphaera viennensis gen. nov., sp. nov., an aerobic and mesophilic, ammonia-oxidizing archaeon from soil and a member of the archaeal phylum Thaumarchaeota.</title>
        <authorList>
            <person name="Stieglmeier M."/>
            <person name="Klingl A."/>
            <person name="Alves R.J."/>
            <person name="Rittmann S.K."/>
            <person name="Melcher M."/>
            <person name="Leisch N."/>
            <person name="Schleper C."/>
        </authorList>
    </citation>
    <scope>NUCLEOTIDE SEQUENCE [LARGE SCALE GENOMIC DNA]</scope>
    <source>
        <strain evidence="3">EN76</strain>
    </source>
</reference>
<dbReference type="GO" id="GO:0008270">
    <property type="term" value="F:zinc ion binding"/>
    <property type="evidence" value="ECO:0007669"/>
    <property type="project" value="UniProtKB-KW"/>
</dbReference>
<dbReference type="InterPro" id="IPR007527">
    <property type="entry name" value="Znf_SWIM"/>
</dbReference>
<keyword evidence="1" id="KW-0863">Zinc-finger</keyword>
<dbReference type="RefSeq" id="WP_075054171.1">
    <property type="nucleotide sequence ID" value="NZ_CP007536.1"/>
</dbReference>
<gene>
    <name evidence="3" type="ORF">NVIE_0887</name>
</gene>
<name>A0A060HPE6_9ARCH</name>
<sequence length="102" mass="11628">MSRIDTAVESGSVKLLRFAPSGRRLWIVVGRDSEYWTDPELGFCSCKDFYFSSLTKGEPCYHLKSVHKAMLDDKFVAFEFSDDEYTAFLQALAQDSASQLLR</sequence>
<evidence type="ECO:0000256" key="1">
    <source>
        <dbReference type="PROSITE-ProRule" id="PRU00325"/>
    </source>
</evidence>
<organism evidence="3 4">
    <name type="scientific">Nitrososphaera viennensis EN76</name>
    <dbReference type="NCBI Taxonomy" id="926571"/>
    <lineage>
        <taxon>Archaea</taxon>
        <taxon>Nitrososphaerota</taxon>
        <taxon>Nitrososphaeria</taxon>
        <taxon>Nitrososphaerales</taxon>
        <taxon>Nitrososphaeraceae</taxon>
        <taxon>Nitrososphaera</taxon>
    </lineage>
</organism>
<keyword evidence="4" id="KW-1185">Reference proteome</keyword>
<proteinExistence type="predicted"/>
<evidence type="ECO:0000259" key="2">
    <source>
        <dbReference type="PROSITE" id="PS50966"/>
    </source>
</evidence>
<feature type="domain" description="SWIM-type" evidence="2">
    <location>
        <begin position="35"/>
        <end position="71"/>
    </location>
</feature>
<dbReference type="PROSITE" id="PS50966">
    <property type="entry name" value="ZF_SWIM"/>
    <property type="match status" value="1"/>
</dbReference>
<keyword evidence="1" id="KW-0862">Zinc</keyword>
<dbReference type="EMBL" id="CP007536">
    <property type="protein sequence ID" value="AIC15087.1"/>
    <property type="molecule type" value="Genomic_DNA"/>
</dbReference>
<dbReference type="HOGENOM" id="CLU_2271131_0_0_2"/>
<accession>A0A060HPE6</accession>
<dbReference type="AlphaFoldDB" id="A0A060HPE6"/>
<dbReference type="KEGG" id="nvn:NVIE_0887"/>
<dbReference type="Proteomes" id="UP000027093">
    <property type="component" value="Chromosome"/>
</dbReference>
<keyword evidence="1" id="KW-0479">Metal-binding</keyword>
<dbReference type="GeneID" id="74946131"/>
<protein>
    <recommendedName>
        <fullName evidence="2">SWIM-type domain-containing protein</fullName>
    </recommendedName>
</protein>
<dbReference type="OrthoDB" id="12242at2157"/>
<evidence type="ECO:0000313" key="3">
    <source>
        <dbReference type="EMBL" id="AIC15087.1"/>
    </source>
</evidence>